<dbReference type="OrthoDB" id="2337158at2759"/>
<evidence type="ECO:0000313" key="3">
    <source>
        <dbReference type="Proteomes" id="UP000054248"/>
    </source>
</evidence>
<accession>A0A0C3MIC0</accession>
<feature type="compositionally biased region" description="Acidic residues" evidence="1">
    <location>
        <begin position="244"/>
        <end position="256"/>
    </location>
</feature>
<keyword evidence="3" id="KW-1185">Reference proteome</keyword>
<evidence type="ECO:0000313" key="2">
    <source>
        <dbReference type="EMBL" id="KIO33412.1"/>
    </source>
</evidence>
<dbReference type="STRING" id="1051891.A0A0C3MIC0"/>
<dbReference type="HOGENOM" id="CLU_040677_0_0_1"/>
<feature type="region of interest" description="Disordered" evidence="1">
    <location>
        <begin position="221"/>
        <end position="257"/>
    </location>
</feature>
<feature type="compositionally biased region" description="Basic residues" evidence="1">
    <location>
        <begin position="227"/>
        <end position="237"/>
    </location>
</feature>
<evidence type="ECO:0000256" key="1">
    <source>
        <dbReference type="SAM" id="MobiDB-lite"/>
    </source>
</evidence>
<name>A0A0C3MIC0_9AGAM</name>
<gene>
    <name evidence="2" type="ORF">M407DRAFT_233054</name>
</gene>
<dbReference type="EMBL" id="KN822948">
    <property type="protein sequence ID" value="KIO33412.1"/>
    <property type="molecule type" value="Genomic_DNA"/>
</dbReference>
<organism evidence="2 3">
    <name type="scientific">Tulasnella calospora MUT 4182</name>
    <dbReference type="NCBI Taxonomy" id="1051891"/>
    <lineage>
        <taxon>Eukaryota</taxon>
        <taxon>Fungi</taxon>
        <taxon>Dikarya</taxon>
        <taxon>Basidiomycota</taxon>
        <taxon>Agaricomycotina</taxon>
        <taxon>Agaricomycetes</taxon>
        <taxon>Cantharellales</taxon>
        <taxon>Tulasnellaceae</taxon>
        <taxon>Tulasnella</taxon>
    </lineage>
</organism>
<feature type="region of interest" description="Disordered" evidence="1">
    <location>
        <begin position="78"/>
        <end position="98"/>
    </location>
</feature>
<protein>
    <submittedName>
        <fullName evidence="2">Uncharacterized protein</fullName>
    </submittedName>
</protein>
<dbReference type="Proteomes" id="UP000054248">
    <property type="component" value="Unassembled WGS sequence"/>
</dbReference>
<reference evidence="3" key="2">
    <citation type="submission" date="2015-01" db="EMBL/GenBank/DDBJ databases">
        <title>Evolutionary Origins and Diversification of the Mycorrhizal Mutualists.</title>
        <authorList>
            <consortium name="DOE Joint Genome Institute"/>
            <consortium name="Mycorrhizal Genomics Consortium"/>
            <person name="Kohler A."/>
            <person name="Kuo A."/>
            <person name="Nagy L.G."/>
            <person name="Floudas D."/>
            <person name="Copeland A."/>
            <person name="Barry K.W."/>
            <person name="Cichocki N."/>
            <person name="Veneault-Fourrey C."/>
            <person name="LaButti K."/>
            <person name="Lindquist E.A."/>
            <person name="Lipzen A."/>
            <person name="Lundell T."/>
            <person name="Morin E."/>
            <person name="Murat C."/>
            <person name="Riley R."/>
            <person name="Ohm R."/>
            <person name="Sun H."/>
            <person name="Tunlid A."/>
            <person name="Henrissat B."/>
            <person name="Grigoriev I.V."/>
            <person name="Hibbett D.S."/>
            <person name="Martin F."/>
        </authorList>
    </citation>
    <scope>NUCLEOTIDE SEQUENCE [LARGE SCALE GENOMIC DNA]</scope>
    <source>
        <strain evidence="3">MUT 4182</strain>
    </source>
</reference>
<sequence length="581" mass="64175">MVLRKRDQDVVADRAEERVMAAQVCGLIDGCLEEGHYESAIDILDKSRTSTIYPAPYHIRILLYLSLYPTGISSHPGLNPTASAVPPSPSKKERQRRNLIPTQAASEKAATVLQSLALTNSPKFVTRGLPAYGKRFLDNVWHFDTVPPGFPPPPSSDIRERGPTDDVNVIAREATRIAEARDVWSFLVQGFIRKMDGGETFDPEADILALRNQKADAATLYSTPQKGKAKSSRRQTKAKNAVKEEEEEWGDEDETIDSFNSQPVGTNAWAALEWLVLVYERDQQEHKDAAVSSEYSPLLLQQLPVTSPRKDISTPLKIAIFCFANGVGSRFTLGLRLLNLVQCVRQINAALVRHTLYDPDIRLPFDTLQSVLTGIRNPDLRLCLCCLYLATRSVEGDPSKYFGGNPSAESNRTGLNPLKSRRGKRTSAAPSTASNGSGVDASTPSTTSSTSKAYLPFPLPSLDDVLVVLALPPKLDFEDDLEVPLNFNDTDLEARLLVDHAYAKLHVVASIGKLKLYMHEDNWRDAIRDGRIRQAVGAGFRAAREAFDETSVEGEDDTRQRLKAIEDTAGVYLDLWEACVA</sequence>
<feature type="compositionally biased region" description="Polar residues" evidence="1">
    <location>
        <begin position="428"/>
        <end position="437"/>
    </location>
</feature>
<feature type="region of interest" description="Disordered" evidence="1">
    <location>
        <begin position="401"/>
        <end position="447"/>
    </location>
</feature>
<reference evidence="2 3" key="1">
    <citation type="submission" date="2014-04" db="EMBL/GenBank/DDBJ databases">
        <authorList>
            <consortium name="DOE Joint Genome Institute"/>
            <person name="Kuo A."/>
            <person name="Girlanda M."/>
            <person name="Perotto S."/>
            <person name="Kohler A."/>
            <person name="Nagy L.G."/>
            <person name="Floudas D."/>
            <person name="Copeland A."/>
            <person name="Barry K.W."/>
            <person name="Cichocki N."/>
            <person name="Veneault-Fourrey C."/>
            <person name="LaButti K."/>
            <person name="Lindquist E.A."/>
            <person name="Lipzen A."/>
            <person name="Lundell T."/>
            <person name="Morin E."/>
            <person name="Murat C."/>
            <person name="Sun H."/>
            <person name="Tunlid A."/>
            <person name="Henrissat B."/>
            <person name="Grigoriev I.V."/>
            <person name="Hibbett D.S."/>
            <person name="Martin F."/>
            <person name="Nordberg H.P."/>
            <person name="Cantor M.N."/>
            <person name="Hua S.X."/>
        </authorList>
    </citation>
    <scope>NUCLEOTIDE SEQUENCE [LARGE SCALE GENOMIC DNA]</scope>
    <source>
        <strain evidence="2 3">MUT 4182</strain>
    </source>
</reference>
<dbReference type="AlphaFoldDB" id="A0A0C3MIC0"/>
<proteinExistence type="predicted"/>